<evidence type="ECO:0000313" key="4">
    <source>
        <dbReference type="Proteomes" id="UP001294412"/>
    </source>
</evidence>
<feature type="region of interest" description="Disordered" evidence="1">
    <location>
        <begin position="25"/>
        <end position="55"/>
    </location>
</feature>
<reference evidence="3 4" key="1">
    <citation type="submission" date="2023-12" db="EMBL/GenBank/DDBJ databases">
        <title>Description of Novel Strain Fulvimarina sp. 2208YS6-2-32 isolated from Uroteuthis (Photololigo) edulis.</title>
        <authorList>
            <person name="Park J.-S."/>
        </authorList>
    </citation>
    <scope>NUCLEOTIDE SEQUENCE [LARGE SCALE GENOMIC DNA]</scope>
    <source>
        <strain evidence="3 4">2208YS6-2-32</strain>
    </source>
</reference>
<dbReference type="Proteomes" id="UP001294412">
    <property type="component" value="Unassembled WGS sequence"/>
</dbReference>
<evidence type="ECO:0000256" key="2">
    <source>
        <dbReference type="SAM" id="Phobius"/>
    </source>
</evidence>
<keyword evidence="2" id="KW-0472">Membrane</keyword>
<evidence type="ECO:0000256" key="1">
    <source>
        <dbReference type="SAM" id="MobiDB-lite"/>
    </source>
</evidence>
<accession>A0ABU5I1C7</accession>
<name>A0ABU5I1C7_9HYPH</name>
<gene>
    <name evidence="3" type="ORF">U0C82_08510</name>
</gene>
<keyword evidence="2" id="KW-1133">Transmembrane helix</keyword>
<feature type="transmembrane region" description="Helical" evidence="2">
    <location>
        <begin position="58"/>
        <end position="85"/>
    </location>
</feature>
<feature type="compositionally biased region" description="Basic and acidic residues" evidence="1">
    <location>
        <begin position="45"/>
        <end position="55"/>
    </location>
</feature>
<dbReference type="EMBL" id="JAXLPB010000002">
    <property type="protein sequence ID" value="MDY8109184.1"/>
    <property type="molecule type" value="Genomic_DNA"/>
</dbReference>
<comment type="caution">
    <text evidence="3">The sequence shown here is derived from an EMBL/GenBank/DDBJ whole genome shotgun (WGS) entry which is preliminary data.</text>
</comment>
<keyword evidence="2" id="KW-0812">Transmembrane</keyword>
<sequence length="120" mass="13107">MQLIHGQLPFKATAFVAAQPSTTRFMPRTKASASSPRSVRNSASGDEHHRGRESTKPFTLALVAALLVMGLIAVTCIDVIGRYLLNRRFGSAYELTQMLLASLVFVALPADHRRGRPCRG</sequence>
<organism evidence="3 4">
    <name type="scientific">Fulvimarina uroteuthidis</name>
    <dbReference type="NCBI Taxonomy" id="3098149"/>
    <lineage>
        <taxon>Bacteria</taxon>
        <taxon>Pseudomonadati</taxon>
        <taxon>Pseudomonadota</taxon>
        <taxon>Alphaproteobacteria</taxon>
        <taxon>Hyphomicrobiales</taxon>
        <taxon>Aurantimonadaceae</taxon>
        <taxon>Fulvimarina</taxon>
    </lineage>
</organism>
<proteinExistence type="predicted"/>
<protein>
    <submittedName>
        <fullName evidence="3">Uncharacterized protein</fullName>
    </submittedName>
</protein>
<dbReference type="RefSeq" id="WP_322186638.1">
    <property type="nucleotide sequence ID" value="NZ_JAXLPB010000002.1"/>
</dbReference>
<feature type="compositionally biased region" description="Polar residues" evidence="1">
    <location>
        <begin position="31"/>
        <end position="44"/>
    </location>
</feature>
<keyword evidence="4" id="KW-1185">Reference proteome</keyword>
<evidence type="ECO:0000313" key="3">
    <source>
        <dbReference type="EMBL" id="MDY8109184.1"/>
    </source>
</evidence>